<name>A0ABT5X9T5_9EURY</name>
<comment type="catalytic activity">
    <reaction evidence="17 19">
        <text>alpha-ribazole + adenosylcob(III)inamide-GDP = adenosylcob(III)alamin + GMP + H(+)</text>
        <dbReference type="Rhea" id="RHEA:16049"/>
        <dbReference type="ChEBI" id="CHEBI:10329"/>
        <dbReference type="ChEBI" id="CHEBI:15378"/>
        <dbReference type="ChEBI" id="CHEBI:18408"/>
        <dbReference type="ChEBI" id="CHEBI:58115"/>
        <dbReference type="ChEBI" id="CHEBI:60487"/>
        <dbReference type="EC" id="2.7.8.26"/>
    </reaction>
</comment>
<keyword evidence="21" id="KW-1185">Reference proteome</keyword>
<comment type="similarity">
    <text evidence="4 19">Belongs to the CobS family.</text>
</comment>
<feature type="transmembrane region" description="Helical" evidence="19">
    <location>
        <begin position="233"/>
        <end position="252"/>
    </location>
</feature>
<evidence type="ECO:0000256" key="9">
    <source>
        <dbReference type="ARBA" id="ARBA00022679"/>
    </source>
</evidence>
<evidence type="ECO:0000256" key="15">
    <source>
        <dbReference type="ARBA" id="ARBA00032605"/>
    </source>
</evidence>
<dbReference type="NCBIfam" id="TIGR00317">
    <property type="entry name" value="cobS"/>
    <property type="match status" value="1"/>
</dbReference>
<evidence type="ECO:0000256" key="3">
    <source>
        <dbReference type="ARBA" id="ARBA00004663"/>
    </source>
</evidence>
<organism evidence="20 21">
    <name type="scientific">Candidatus Methanocrinis natronophilus</name>
    <dbReference type="NCBI Taxonomy" id="3033396"/>
    <lineage>
        <taxon>Archaea</taxon>
        <taxon>Methanobacteriati</taxon>
        <taxon>Methanobacteriota</taxon>
        <taxon>Stenosarchaea group</taxon>
        <taxon>Methanomicrobia</taxon>
        <taxon>Methanotrichales</taxon>
        <taxon>Methanotrichaceae</taxon>
        <taxon>Methanocrinis</taxon>
    </lineage>
</organism>
<evidence type="ECO:0000256" key="18">
    <source>
        <dbReference type="ARBA" id="ARBA00049504"/>
    </source>
</evidence>
<evidence type="ECO:0000256" key="11">
    <source>
        <dbReference type="ARBA" id="ARBA00022842"/>
    </source>
</evidence>
<comment type="pathway">
    <text evidence="3 19">Cofactor biosynthesis; adenosylcobalamin biosynthesis; adenosylcobalamin from cob(II)yrinate a,c-diamide: step 7/7.</text>
</comment>
<dbReference type="Proteomes" id="UP001220010">
    <property type="component" value="Unassembled WGS sequence"/>
</dbReference>
<evidence type="ECO:0000256" key="14">
    <source>
        <dbReference type="ARBA" id="ARBA00025228"/>
    </source>
</evidence>
<feature type="transmembrane region" description="Helical" evidence="19">
    <location>
        <begin position="109"/>
        <end position="131"/>
    </location>
</feature>
<dbReference type="HAMAP" id="MF_00719">
    <property type="entry name" value="CobS"/>
    <property type="match status" value="1"/>
</dbReference>
<evidence type="ECO:0000256" key="12">
    <source>
        <dbReference type="ARBA" id="ARBA00022989"/>
    </source>
</evidence>
<dbReference type="InterPro" id="IPR003805">
    <property type="entry name" value="CobS"/>
</dbReference>
<evidence type="ECO:0000256" key="1">
    <source>
        <dbReference type="ARBA" id="ARBA00001946"/>
    </source>
</evidence>
<dbReference type="Pfam" id="PF02654">
    <property type="entry name" value="CobS"/>
    <property type="match status" value="1"/>
</dbReference>
<keyword evidence="8 19" id="KW-0169">Cobalamin biosynthesis</keyword>
<evidence type="ECO:0000256" key="8">
    <source>
        <dbReference type="ARBA" id="ARBA00022573"/>
    </source>
</evidence>
<evidence type="ECO:0000256" key="17">
    <source>
        <dbReference type="ARBA" id="ARBA00048623"/>
    </source>
</evidence>
<evidence type="ECO:0000256" key="7">
    <source>
        <dbReference type="ARBA" id="ARBA00022475"/>
    </source>
</evidence>
<keyword evidence="12 19" id="KW-1133">Transmembrane helix</keyword>
<proteinExistence type="inferred from homology"/>
<gene>
    <name evidence="19 20" type="primary">cobS</name>
    <name evidence="20" type="ORF">P0O15_09250</name>
</gene>
<keyword evidence="11 19" id="KW-0460">Magnesium</keyword>
<evidence type="ECO:0000256" key="10">
    <source>
        <dbReference type="ARBA" id="ARBA00022692"/>
    </source>
</evidence>
<evidence type="ECO:0000256" key="16">
    <source>
        <dbReference type="ARBA" id="ARBA00032853"/>
    </source>
</evidence>
<feature type="transmembrane region" description="Helical" evidence="19">
    <location>
        <begin position="58"/>
        <end position="76"/>
    </location>
</feature>
<feature type="transmembrane region" description="Helical" evidence="19">
    <location>
        <begin position="34"/>
        <end position="52"/>
    </location>
</feature>
<dbReference type="PANTHER" id="PTHR34148:SF1">
    <property type="entry name" value="ADENOSYLCOBINAMIDE-GDP RIBAZOLETRANSFERASE"/>
    <property type="match status" value="1"/>
</dbReference>
<comment type="subcellular location">
    <subcellularLocation>
        <location evidence="2 19">Cell membrane</location>
        <topology evidence="2 19">Multi-pass membrane protein</topology>
    </subcellularLocation>
</comment>
<accession>A0ABT5X9T5</accession>
<reference evidence="20 21" key="1">
    <citation type="submission" date="2023-03" db="EMBL/GenBank/DDBJ databases">
        <title>WGS of Methanotrichaceae archaeon Mx.</title>
        <authorList>
            <person name="Sorokin D.Y."/>
            <person name="Merkel A.Y."/>
        </authorList>
    </citation>
    <scope>NUCLEOTIDE SEQUENCE [LARGE SCALE GENOMIC DNA]</scope>
    <source>
        <strain evidence="20 21">Mx</strain>
    </source>
</reference>
<dbReference type="PANTHER" id="PTHR34148">
    <property type="entry name" value="ADENOSYLCOBINAMIDE-GDP RIBAZOLETRANSFERASE"/>
    <property type="match status" value="1"/>
</dbReference>
<dbReference type="RefSeq" id="WP_316967089.1">
    <property type="nucleotide sequence ID" value="NZ_JARFPK010000036.1"/>
</dbReference>
<sequence>MRDLFLAFKSGFGFLSTIPVGISMEGIEALMRHIYVFPLVGAVLGIILGAVALGLTEIAPAGIAAALILVVIFKICGINHADGLADFGDGITAHTTVEKKISAMKDVHIGTGGVVFLVVTILAVYSSLVAIPKEALPVALVVAEVAAKQSMIAFAAFSVPLQKGFGSIAIENASRSDFLVGLLISALICWSLLGPSGIVVLLGAQISALYMVAVSKRNFGGATGDGFGATNEVARAVALVVAALLIAGGLLWEVSIWTPW</sequence>
<keyword evidence="10 19" id="KW-0812">Transmembrane</keyword>
<evidence type="ECO:0000256" key="6">
    <source>
        <dbReference type="ARBA" id="ARBA00015850"/>
    </source>
</evidence>
<keyword evidence="13 19" id="KW-0472">Membrane</keyword>
<dbReference type="EC" id="2.7.8.26" evidence="5 19"/>
<evidence type="ECO:0000313" key="20">
    <source>
        <dbReference type="EMBL" id="MDF0591342.1"/>
    </source>
</evidence>
<evidence type="ECO:0000256" key="13">
    <source>
        <dbReference type="ARBA" id="ARBA00023136"/>
    </source>
</evidence>
<keyword evidence="7 19" id="KW-1003">Cell membrane</keyword>
<dbReference type="GO" id="GO:0051073">
    <property type="term" value="F:adenosylcobinamide-GDP ribazoletransferase activity"/>
    <property type="evidence" value="ECO:0007669"/>
    <property type="project" value="UniProtKB-EC"/>
</dbReference>
<evidence type="ECO:0000256" key="5">
    <source>
        <dbReference type="ARBA" id="ARBA00013200"/>
    </source>
</evidence>
<evidence type="ECO:0000313" key="21">
    <source>
        <dbReference type="Proteomes" id="UP001220010"/>
    </source>
</evidence>
<comment type="function">
    <text evidence="14 19">Joins adenosylcobinamide-GDP and alpha-ribazole to generate adenosylcobalamin (Ado-cobalamin). Also synthesizes adenosylcobalamin 5'-phosphate from adenosylcobinamide-GDP and alpha-ribazole 5'-phosphate.</text>
</comment>
<feature type="transmembrane region" description="Helical" evidence="19">
    <location>
        <begin position="6"/>
        <end position="22"/>
    </location>
</feature>
<feature type="transmembrane region" description="Helical" evidence="19">
    <location>
        <begin position="137"/>
        <end position="159"/>
    </location>
</feature>
<comment type="caution">
    <text evidence="20">The sequence shown here is derived from an EMBL/GenBank/DDBJ whole genome shotgun (WGS) entry which is preliminary data.</text>
</comment>
<comment type="catalytic activity">
    <reaction evidence="18 19">
        <text>alpha-ribazole 5'-phosphate + adenosylcob(III)inamide-GDP = adenosylcob(III)alamin 5'-phosphate + GMP + H(+)</text>
        <dbReference type="Rhea" id="RHEA:23560"/>
        <dbReference type="ChEBI" id="CHEBI:15378"/>
        <dbReference type="ChEBI" id="CHEBI:57918"/>
        <dbReference type="ChEBI" id="CHEBI:58115"/>
        <dbReference type="ChEBI" id="CHEBI:60487"/>
        <dbReference type="ChEBI" id="CHEBI:60493"/>
        <dbReference type="EC" id="2.7.8.26"/>
    </reaction>
</comment>
<dbReference type="EMBL" id="JARFPK010000036">
    <property type="protein sequence ID" value="MDF0591342.1"/>
    <property type="molecule type" value="Genomic_DNA"/>
</dbReference>
<evidence type="ECO:0000256" key="19">
    <source>
        <dbReference type="HAMAP-Rule" id="MF_00719"/>
    </source>
</evidence>
<evidence type="ECO:0000256" key="2">
    <source>
        <dbReference type="ARBA" id="ARBA00004651"/>
    </source>
</evidence>
<keyword evidence="9 19" id="KW-0808">Transferase</keyword>
<feature type="transmembrane region" description="Helical" evidence="19">
    <location>
        <begin position="180"/>
        <end position="213"/>
    </location>
</feature>
<protein>
    <recommendedName>
        <fullName evidence="6 19">Adenosylcobinamide-GDP ribazoletransferase</fullName>
        <ecNumber evidence="5 19">2.7.8.26</ecNumber>
    </recommendedName>
    <alternativeName>
        <fullName evidence="16 19">Cobalamin synthase</fullName>
    </alternativeName>
    <alternativeName>
        <fullName evidence="15 19">Cobalamin-5'-phosphate synthase</fullName>
    </alternativeName>
</protein>
<evidence type="ECO:0000256" key="4">
    <source>
        <dbReference type="ARBA" id="ARBA00010561"/>
    </source>
</evidence>
<comment type="cofactor">
    <cofactor evidence="1 19">
        <name>Mg(2+)</name>
        <dbReference type="ChEBI" id="CHEBI:18420"/>
    </cofactor>
</comment>